<dbReference type="PROSITE" id="PS50995">
    <property type="entry name" value="HTH_MARR_2"/>
    <property type="match status" value="1"/>
</dbReference>
<dbReference type="InterPro" id="IPR036390">
    <property type="entry name" value="WH_DNA-bd_sf"/>
</dbReference>
<dbReference type="InterPro" id="IPR036388">
    <property type="entry name" value="WH-like_DNA-bd_sf"/>
</dbReference>
<dbReference type="Proteomes" id="UP000184452">
    <property type="component" value="Unassembled WGS sequence"/>
</dbReference>
<accession>A0A1M6ARR2</accession>
<dbReference type="OrthoDB" id="8635520at2"/>
<keyword evidence="4" id="KW-1185">Reference proteome</keyword>
<feature type="region of interest" description="Disordered" evidence="1">
    <location>
        <begin position="161"/>
        <end position="183"/>
    </location>
</feature>
<evidence type="ECO:0000256" key="1">
    <source>
        <dbReference type="SAM" id="MobiDB-lite"/>
    </source>
</evidence>
<feature type="domain" description="HTH marR-type" evidence="2">
    <location>
        <begin position="21"/>
        <end position="153"/>
    </location>
</feature>
<dbReference type="Pfam" id="PF12802">
    <property type="entry name" value="MarR_2"/>
    <property type="match status" value="1"/>
</dbReference>
<dbReference type="GO" id="GO:0003677">
    <property type="term" value="F:DNA binding"/>
    <property type="evidence" value="ECO:0007669"/>
    <property type="project" value="UniProtKB-KW"/>
</dbReference>
<dbReference type="InterPro" id="IPR000835">
    <property type="entry name" value="HTH_MarR-typ"/>
</dbReference>
<gene>
    <name evidence="3" type="ORF">SAMN05421803_10190</name>
</gene>
<dbReference type="Gene3D" id="1.10.10.10">
    <property type="entry name" value="Winged helix-like DNA-binding domain superfamily/Winged helix DNA-binding domain"/>
    <property type="match status" value="1"/>
</dbReference>
<dbReference type="SMART" id="SM00347">
    <property type="entry name" value="HTH_MARR"/>
    <property type="match status" value="1"/>
</dbReference>
<sequence length="183" mass="19887">MEETQEDRGTRWLDDQEQENWHAFAYLLSQLPAALEAQMQRDAGFGHFEYLVLSALSGAPGGTLRMSEVAHYTGSTLSRLSNLVSRLEKRGWVTRRPDPDDGRYTLASLTGDGRRATAAAAPAHVAEVRRLVLDPLTRAQQRQLGAAAQRILTALQAPCPPAVTHRAAPPCPPPSAERGADPA</sequence>
<dbReference type="PANTHER" id="PTHR33164">
    <property type="entry name" value="TRANSCRIPTIONAL REGULATOR, MARR FAMILY"/>
    <property type="match status" value="1"/>
</dbReference>
<dbReference type="AlphaFoldDB" id="A0A1M6ARR2"/>
<dbReference type="SUPFAM" id="SSF46785">
    <property type="entry name" value="Winged helix' DNA-binding domain"/>
    <property type="match status" value="1"/>
</dbReference>
<reference evidence="3 4" key="1">
    <citation type="submission" date="2016-11" db="EMBL/GenBank/DDBJ databases">
        <authorList>
            <person name="Jaros S."/>
            <person name="Januszkiewicz K."/>
            <person name="Wedrychowicz H."/>
        </authorList>
    </citation>
    <scope>NUCLEOTIDE SEQUENCE [LARGE SCALE GENOMIC DNA]</scope>
    <source>
        <strain evidence="3 4">CGMCC 4.5723</strain>
    </source>
</reference>
<dbReference type="PANTHER" id="PTHR33164:SF99">
    <property type="entry name" value="MARR FAMILY REGULATORY PROTEIN"/>
    <property type="match status" value="1"/>
</dbReference>
<keyword evidence="3" id="KW-0238">DNA-binding</keyword>
<dbReference type="STRING" id="758803.SAMN05421803_10190"/>
<organism evidence="3 4">
    <name type="scientific">Nocardiopsis flavescens</name>
    <dbReference type="NCBI Taxonomy" id="758803"/>
    <lineage>
        <taxon>Bacteria</taxon>
        <taxon>Bacillati</taxon>
        <taxon>Actinomycetota</taxon>
        <taxon>Actinomycetes</taxon>
        <taxon>Streptosporangiales</taxon>
        <taxon>Nocardiopsidaceae</taxon>
        <taxon>Nocardiopsis</taxon>
    </lineage>
</organism>
<proteinExistence type="predicted"/>
<evidence type="ECO:0000313" key="3">
    <source>
        <dbReference type="EMBL" id="SHI39209.1"/>
    </source>
</evidence>
<dbReference type="EMBL" id="FQZK01000001">
    <property type="protein sequence ID" value="SHI39209.1"/>
    <property type="molecule type" value="Genomic_DNA"/>
</dbReference>
<name>A0A1M6ARR2_9ACTN</name>
<dbReference type="InterPro" id="IPR039422">
    <property type="entry name" value="MarR/SlyA-like"/>
</dbReference>
<dbReference type="GO" id="GO:0006950">
    <property type="term" value="P:response to stress"/>
    <property type="evidence" value="ECO:0007669"/>
    <property type="project" value="TreeGrafter"/>
</dbReference>
<protein>
    <submittedName>
        <fullName evidence="3">DNA-binding transcriptional regulator, MarR family</fullName>
    </submittedName>
</protein>
<dbReference type="RefSeq" id="WP_073373769.1">
    <property type="nucleotide sequence ID" value="NZ_FQZK01000001.1"/>
</dbReference>
<evidence type="ECO:0000313" key="4">
    <source>
        <dbReference type="Proteomes" id="UP000184452"/>
    </source>
</evidence>
<evidence type="ECO:0000259" key="2">
    <source>
        <dbReference type="PROSITE" id="PS50995"/>
    </source>
</evidence>
<dbReference type="GO" id="GO:0003700">
    <property type="term" value="F:DNA-binding transcription factor activity"/>
    <property type="evidence" value="ECO:0007669"/>
    <property type="project" value="InterPro"/>
</dbReference>